<dbReference type="EMBL" id="QTTT01000001">
    <property type="protein sequence ID" value="REE96439.1"/>
    <property type="molecule type" value="Genomic_DNA"/>
</dbReference>
<protein>
    <recommendedName>
        <fullName evidence="3">Nitroreductase family protein</fullName>
    </recommendedName>
</protein>
<evidence type="ECO:0000313" key="2">
    <source>
        <dbReference type="Proteomes" id="UP000256661"/>
    </source>
</evidence>
<proteinExistence type="predicted"/>
<dbReference type="PANTHER" id="PTHR23026:SF123">
    <property type="entry name" value="NAD(P)H NITROREDUCTASE RV3131-RELATED"/>
    <property type="match status" value="1"/>
</dbReference>
<dbReference type="InterPro" id="IPR000415">
    <property type="entry name" value="Nitroreductase-like"/>
</dbReference>
<organism evidence="1 2">
    <name type="scientific">Thermomonospora umbrina</name>
    <dbReference type="NCBI Taxonomy" id="111806"/>
    <lineage>
        <taxon>Bacteria</taxon>
        <taxon>Bacillati</taxon>
        <taxon>Actinomycetota</taxon>
        <taxon>Actinomycetes</taxon>
        <taxon>Streptosporangiales</taxon>
        <taxon>Thermomonosporaceae</taxon>
        <taxon>Thermomonospora</taxon>
    </lineage>
</organism>
<dbReference type="PANTHER" id="PTHR23026">
    <property type="entry name" value="NADPH NITROREDUCTASE"/>
    <property type="match status" value="1"/>
</dbReference>
<gene>
    <name evidence="1" type="ORF">DFJ69_1875</name>
</gene>
<keyword evidence="2" id="KW-1185">Reference proteome</keyword>
<dbReference type="Proteomes" id="UP000256661">
    <property type="component" value="Unassembled WGS sequence"/>
</dbReference>
<comment type="caution">
    <text evidence="1">The sequence shown here is derived from an EMBL/GenBank/DDBJ whole genome shotgun (WGS) entry which is preliminary data.</text>
</comment>
<name>A0A3D9SKK2_9ACTN</name>
<dbReference type="RefSeq" id="WP_170177588.1">
    <property type="nucleotide sequence ID" value="NZ_QTTT01000001.1"/>
</dbReference>
<evidence type="ECO:0008006" key="3">
    <source>
        <dbReference type="Google" id="ProtNLM"/>
    </source>
</evidence>
<dbReference type="GO" id="GO:0016491">
    <property type="term" value="F:oxidoreductase activity"/>
    <property type="evidence" value="ECO:0007669"/>
    <property type="project" value="InterPro"/>
</dbReference>
<accession>A0A3D9SKK2</accession>
<dbReference type="AlphaFoldDB" id="A0A3D9SKK2"/>
<evidence type="ECO:0000313" key="1">
    <source>
        <dbReference type="EMBL" id="REE96439.1"/>
    </source>
</evidence>
<dbReference type="SUPFAM" id="SSF55469">
    <property type="entry name" value="FMN-dependent nitroreductase-like"/>
    <property type="match status" value="2"/>
</dbReference>
<sequence>MSRFEEDARLAVEAARWAPSPFGRRPWRFRIGDRRIGVRADAGRALDVADPQGREMLIGCGAALHTLALTLRHLGHAPRVRLLPDPDLPFLLADIDVPEGGGDPGEETERLYEQVEPRHGDRGVFRPDPVPAGLPATLREEAGREGVTLRAVTEPRDRDALGALAGAADHLEPYVPGRDPARSRGWGLPEVWGRPGTGLVVLLTTPEDSPAAWLGTGLALQRVLLRARAEGASAAFHTHVLELPELRELIRVRLCGGRFPQVLLRLGLLDPEQVPPRRPADALVQEDY</sequence>
<dbReference type="Gene3D" id="3.40.109.10">
    <property type="entry name" value="NADH Oxidase"/>
    <property type="match status" value="2"/>
</dbReference>
<reference evidence="1 2" key="1">
    <citation type="submission" date="2018-08" db="EMBL/GenBank/DDBJ databases">
        <title>Sequencing the genomes of 1000 actinobacteria strains.</title>
        <authorList>
            <person name="Klenk H.-P."/>
        </authorList>
    </citation>
    <scope>NUCLEOTIDE SEQUENCE [LARGE SCALE GENOMIC DNA]</scope>
    <source>
        <strain evidence="1 2">DSM 43927</strain>
    </source>
</reference>
<dbReference type="InterPro" id="IPR050627">
    <property type="entry name" value="Nitroreductase/BluB"/>
</dbReference>